<dbReference type="Proteomes" id="UP000298517">
    <property type="component" value="Unassembled WGS sequence"/>
</dbReference>
<keyword evidence="2" id="KW-1185">Reference proteome</keyword>
<accession>A0A4Y8AUD8</accession>
<dbReference type="OrthoDB" id="771644at2"/>
<dbReference type="EMBL" id="SNQI01000002">
    <property type="protein sequence ID" value="TEW75485.1"/>
    <property type="molecule type" value="Genomic_DNA"/>
</dbReference>
<reference evidence="1 2" key="1">
    <citation type="journal article" date="2011" name="J. Microbiol.">
        <title>Gramella jeungdoensis sp. nov., isolated from a solar saltern in Korea.</title>
        <authorList>
            <person name="Joung Y."/>
            <person name="Kim H."/>
            <person name="Jang T."/>
            <person name="Ahn T.S."/>
            <person name="Joh K."/>
        </authorList>
    </citation>
    <scope>NUCLEOTIDE SEQUENCE [LARGE SCALE GENOMIC DNA]</scope>
    <source>
        <strain evidence="1 2">KCTC 23123</strain>
    </source>
</reference>
<protein>
    <submittedName>
        <fullName evidence="1">Uncharacterized protein</fullName>
    </submittedName>
</protein>
<proteinExistence type="predicted"/>
<name>A0A4Y8AUD8_9FLAO</name>
<dbReference type="RefSeq" id="WP_134247855.1">
    <property type="nucleotide sequence ID" value="NZ_SNQI01000002.1"/>
</dbReference>
<sequence length="87" mass="10420">MNKIAKFLAIFVSNLGFVKPILNGIMNSYEYRTINNEFSFIVIEEKGRDIPMMKNQFNSFLIENLHTKDTILFRTFKILELEFLFYR</sequence>
<evidence type="ECO:0000313" key="2">
    <source>
        <dbReference type="Proteomes" id="UP000298517"/>
    </source>
</evidence>
<gene>
    <name evidence="1" type="ORF">E2488_08220</name>
</gene>
<evidence type="ECO:0000313" key="1">
    <source>
        <dbReference type="EMBL" id="TEW75485.1"/>
    </source>
</evidence>
<dbReference type="AlphaFoldDB" id="A0A4Y8AUD8"/>
<comment type="caution">
    <text evidence="1">The sequence shown here is derived from an EMBL/GenBank/DDBJ whole genome shotgun (WGS) entry which is preliminary data.</text>
</comment>
<organism evidence="1 2">
    <name type="scientific">Gramella jeungdoensis</name>
    <dbReference type="NCBI Taxonomy" id="708091"/>
    <lineage>
        <taxon>Bacteria</taxon>
        <taxon>Pseudomonadati</taxon>
        <taxon>Bacteroidota</taxon>
        <taxon>Flavobacteriia</taxon>
        <taxon>Flavobacteriales</taxon>
        <taxon>Flavobacteriaceae</taxon>
        <taxon>Christiangramia</taxon>
    </lineage>
</organism>